<organism evidence="2 3">
    <name type="scientific">Octodon degus</name>
    <name type="common">Degu</name>
    <name type="synonym">Sciurus degus</name>
    <dbReference type="NCBI Taxonomy" id="10160"/>
    <lineage>
        <taxon>Eukaryota</taxon>
        <taxon>Metazoa</taxon>
        <taxon>Chordata</taxon>
        <taxon>Craniata</taxon>
        <taxon>Vertebrata</taxon>
        <taxon>Euteleostomi</taxon>
        <taxon>Mammalia</taxon>
        <taxon>Eutheria</taxon>
        <taxon>Euarchontoglires</taxon>
        <taxon>Glires</taxon>
        <taxon>Rodentia</taxon>
        <taxon>Hystricomorpha</taxon>
        <taxon>Octodontidae</taxon>
        <taxon>Octodon</taxon>
    </lineage>
</organism>
<reference evidence="3" key="1">
    <citation type="submission" date="2025-08" db="UniProtKB">
        <authorList>
            <consortium name="RefSeq"/>
        </authorList>
    </citation>
    <scope>IDENTIFICATION</scope>
</reference>
<dbReference type="RefSeq" id="XP_023559994.1">
    <property type="nucleotide sequence ID" value="XM_023704226.1"/>
</dbReference>
<dbReference type="InParanoid" id="A0A6P6DIX9"/>
<evidence type="ECO:0000256" key="1">
    <source>
        <dbReference type="SAM" id="MobiDB-lite"/>
    </source>
</evidence>
<keyword evidence="2" id="KW-1185">Reference proteome</keyword>
<proteinExistence type="predicted"/>
<name>A0A6P6DIX9_OCTDE</name>
<dbReference type="OrthoDB" id="9835860at2759"/>
<evidence type="ECO:0000313" key="2">
    <source>
        <dbReference type="Proteomes" id="UP000515203"/>
    </source>
</evidence>
<sequence>MQLLEGELYFNVLQVVYYGWKLFKFIMSKTFLRPKVSSMKVTDWVDPSFDDFSETTAFSAIPAASLGVYNSSHRRKNVPSTLESSKAPARKRGKLSSLEQSYGPENFKEYLSENEPWVDKYKPETQV</sequence>
<protein>
    <submittedName>
        <fullName evidence="3">Cell cycle checkpoint protein RAD17-like</fullName>
    </submittedName>
</protein>
<dbReference type="GeneID" id="111813489"/>
<evidence type="ECO:0000313" key="3">
    <source>
        <dbReference type="RefSeq" id="XP_023559994.1"/>
    </source>
</evidence>
<gene>
    <name evidence="3" type="primary">LOC111813489</name>
</gene>
<feature type="region of interest" description="Disordered" evidence="1">
    <location>
        <begin position="72"/>
        <end position="101"/>
    </location>
</feature>
<dbReference type="Proteomes" id="UP000515203">
    <property type="component" value="Unplaced"/>
</dbReference>
<dbReference type="AlphaFoldDB" id="A0A6P6DIX9"/>
<accession>A0A6P6DIX9</accession>